<dbReference type="InterPro" id="IPR006439">
    <property type="entry name" value="HAD-SF_hydro_IA"/>
</dbReference>
<protein>
    <submittedName>
        <fullName evidence="1">Uncharacterized protein</fullName>
    </submittedName>
</protein>
<name>A0A3B1DGI5_9ZZZZ</name>
<dbReference type="EMBL" id="UOGL01000551">
    <property type="protein sequence ID" value="VAX41469.1"/>
    <property type="molecule type" value="Genomic_DNA"/>
</dbReference>
<dbReference type="CDD" id="cd02603">
    <property type="entry name" value="HAD_sEH-N_like"/>
    <property type="match status" value="1"/>
</dbReference>
<sequence length="208" mass="24121">MIRTFLFDMGNVLVYFSHEKMYQQIGALYNLSEDETRSLLVDSNLQKQYERGELTDTQFHHKLEQQTNCKADITELRQATSDIFILNHEILPLLDLLKTEGYRLIILSNTCSAHITFIQKQWQLLDKFDDSILSYKVQALKPEPKIYKAVLQIIDCKPHEAFFIDDIPQNITQARQHGLQGVTFTGTASLIKTLREEQKIALPDDFLT</sequence>
<dbReference type="PANTHER" id="PTHR43611">
    <property type="entry name" value="ALPHA-D-GLUCOSE 1-PHOSPHATE PHOSPHATASE"/>
    <property type="match status" value="1"/>
</dbReference>
<dbReference type="PANTHER" id="PTHR43611:SF3">
    <property type="entry name" value="FLAVIN MONONUCLEOTIDE HYDROLASE 1, CHLOROPLATIC"/>
    <property type="match status" value="1"/>
</dbReference>
<dbReference type="NCBIfam" id="TIGR01509">
    <property type="entry name" value="HAD-SF-IA-v3"/>
    <property type="match status" value="1"/>
</dbReference>
<dbReference type="SFLD" id="SFLDS00003">
    <property type="entry name" value="Haloacid_Dehalogenase"/>
    <property type="match status" value="1"/>
</dbReference>
<dbReference type="AlphaFoldDB" id="A0A3B1DGI5"/>
<dbReference type="NCBIfam" id="TIGR01549">
    <property type="entry name" value="HAD-SF-IA-v1"/>
    <property type="match status" value="1"/>
</dbReference>
<gene>
    <name evidence="1" type="ORF">MNBD_PLANCTO02-2484</name>
</gene>
<dbReference type="Gene3D" id="3.40.50.1000">
    <property type="entry name" value="HAD superfamily/HAD-like"/>
    <property type="match status" value="1"/>
</dbReference>
<dbReference type="SFLD" id="SFLDG01129">
    <property type="entry name" value="C1.5:_HAD__Beta-PGM__Phosphata"/>
    <property type="match status" value="1"/>
</dbReference>
<organism evidence="1">
    <name type="scientific">hydrothermal vent metagenome</name>
    <dbReference type="NCBI Taxonomy" id="652676"/>
    <lineage>
        <taxon>unclassified sequences</taxon>
        <taxon>metagenomes</taxon>
        <taxon>ecological metagenomes</taxon>
    </lineage>
</organism>
<reference evidence="1" key="1">
    <citation type="submission" date="2018-06" db="EMBL/GenBank/DDBJ databases">
        <authorList>
            <person name="Zhirakovskaya E."/>
        </authorList>
    </citation>
    <scope>NUCLEOTIDE SEQUENCE</scope>
</reference>
<dbReference type="Gene3D" id="1.10.150.240">
    <property type="entry name" value="Putative phosphatase, domain 2"/>
    <property type="match status" value="1"/>
</dbReference>
<dbReference type="InterPro" id="IPR023198">
    <property type="entry name" value="PGP-like_dom2"/>
</dbReference>
<dbReference type="Pfam" id="PF00702">
    <property type="entry name" value="Hydrolase"/>
    <property type="match status" value="1"/>
</dbReference>
<dbReference type="SUPFAM" id="SSF56784">
    <property type="entry name" value="HAD-like"/>
    <property type="match status" value="1"/>
</dbReference>
<dbReference type="InterPro" id="IPR036412">
    <property type="entry name" value="HAD-like_sf"/>
</dbReference>
<accession>A0A3B1DGI5</accession>
<dbReference type="PRINTS" id="PR00413">
    <property type="entry name" value="HADHALOGNASE"/>
</dbReference>
<proteinExistence type="predicted"/>
<evidence type="ECO:0000313" key="1">
    <source>
        <dbReference type="EMBL" id="VAX41469.1"/>
    </source>
</evidence>
<dbReference type="InterPro" id="IPR023214">
    <property type="entry name" value="HAD_sf"/>
</dbReference>